<evidence type="ECO:0000256" key="3">
    <source>
        <dbReference type="ARBA" id="ARBA00021907"/>
    </source>
</evidence>
<evidence type="ECO:0000256" key="5">
    <source>
        <dbReference type="ARBA" id="ARBA00022618"/>
    </source>
</evidence>
<evidence type="ECO:0000259" key="12">
    <source>
        <dbReference type="Pfam" id="PF18075"/>
    </source>
</evidence>
<feature type="transmembrane region" description="Helical" evidence="10">
    <location>
        <begin position="169"/>
        <end position="192"/>
    </location>
</feature>
<comment type="similarity">
    <text evidence="2">Belongs to the ABC-4 integral membrane protein family. FtsX subfamily.</text>
</comment>
<evidence type="ECO:0000256" key="2">
    <source>
        <dbReference type="ARBA" id="ARBA00007379"/>
    </source>
</evidence>
<evidence type="ECO:0000256" key="10">
    <source>
        <dbReference type="SAM" id="Phobius"/>
    </source>
</evidence>
<dbReference type="InterPro" id="IPR040690">
    <property type="entry name" value="FtsX_ECD"/>
</dbReference>
<dbReference type="PANTHER" id="PTHR47755:SF1">
    <property type="entry name" value="CELL DIVISION PROTEIN FTSX"/>
    <property type="match status" value="1"/>
</dbReference>
<keyword evidence="5" id="KW-0132">Cell division</keyword>
<feature type="domain" description="ABC3 transporter permease C-terminal" evidence="11">
    <location>
        <begin position="173"/>
        <end position="291"/>
    </location>
</feature>
<keyword evidence="8 10" id="KW-0472">Membrane</keyword>
<evidence type="ECO:0000256" key="4">
    <source>
        <dbReference type="ARBA" id="ARBA00022475"/>
    </source>
</evidence>
<dbReference type="AlphaFoldDB" id="A0A6J7CSR3"/>
<protein>
    <recommendedName>
        <fullName evidence="3">Cell division protein FtsX</fullName>
    </recommendedName>
</protein>
<evidence type="ECO:0000256" key="1">
    <source>
        <dbReference type="ARBA" id="ARBA00004651"/>
    </source>
</evidence>
<keyword evidence="9" id="KW-0131">Cell cycle</keyword>
<feature type="transmembrane region" description="Helical" evidence="10">
    <location>
        <begin position="213"/>
        <end position="240"/>
    </location>
</feature>
<keyword evidence="7 10" id="KW-1133">Transmembrane helix</keyword>
<keyword evidence="6 10" id="KW-0812">Transmembrane</keyword>
<dbReference type="GO" id="GO:0051301">
    <property type="term" value="P:cell division"/>
    <property type="evidence" value="ECO:0007669"/>
    <property type="project" value="UniProtKB-KW"/>
</dbReference>
<evidence type="ECO:0000259" key="11">
    <source>
        <dbReference type="Pfam" id="PF02687"/>
    </source>
</evidence>
<gene>
    <name evidence="13" type="ORF">UFOPK3444_00212</name>
</gene>
<organism evidence="13">
    <name type="scientific">freshwater metagenome</name>
    <dbReference type="NCBI Taxonomy" id="449393"/>
    <lineage>
        <taxon>unclassified sequences</taxon>
        <taxon>metagenomes</taxon>
        <taxon>ecological metagenomes</taxon>
    </lineage>
</organism>
<feature type="transmembrane region" description="Helical" evidence="10">
    <location>
        <begin position="260"/>
        <end position="286"/>
    </location>
</feature>
<reference evidence="13" key="1">
    <citation type="submission" date="2020-05" db="EMBL/GenBank/DDBJ databases">
        <authorList>
            <person name="Chiriac C."/>
            <person name="Salcher M."/>
            <person name="Ghai R."/>
            <person name="Kavagutti S V."/>
        </authorList>
    </citation>
    <scope>NUCLEOTIDE SEQUENCE</scope>
</reference>
<dbReference type="Pfam" id="PF18075">
    <property type="entry name" value="FtsX_ECD"/>
    <property type="match status" value="1"/>
</dbReference>
<dbReference type="EMBL" id="CAFBLU010000002">
    <property type="protein sequence ID" value="CAB4861642.1"/>
    <property type="molecule type" value="Genomic_DNA"/>
</dbReference>
<evidence type="ECO:0000256" key="7">
    <source>
        <dbReference type="ARBA" id="ARBA00022989"/>
    </source>
</evidence>
<evidence type="ECO:0000256" key="8">
    <source>
        <dbReference type="ARBA" id="ARBA00023136"/>
    </source>
</evidence>
<evidence type="ECO:0000313" key="13">
    <source>
        <dbReference type="EMBL" id="CAB4861642.1"/>
    </source>
</evidence>
<proteinExistence type="inferred from homology"/>
<dbReference type="Gene3D" id="3.30.70.3040">
    <property type="match status" value="1"/>
</dbReference>
<sequence length="292" mass="31341">MDSFKFFLSEAFRTLRRNAMPSFAAMVAVLVTMLVLGVFIPIVQAANGAANSVRGRVLVDVYMTTGATSSDVQRVRVKLDGVSGVGKVEYVNKDKAYATESKRDPEAYALLGSNPLPDTFRVTPKNADDVTQLKNALLQVKATDPGIDSVRDRRDDTTKILQATRFVKFTVGVLAALLVAASILLVANTIRLSLFSRRREVEVMKLVGATDPFIRWPFVFEALIVGTAGALGAVAILGFAKVALLDPLANDFALIAAPRTISFPLLVLILLAAGAAVSAAGSVVSLRRYLRV</sequence>
<accession>A0A6J7CSR3</accession>
<dbReference type="PANTHER" id="PTHR47755">
    <property type="entry name" value="CELL DIVISION PROTEIN FTSX"/>
    <property type="match status" value="1"/>
</dbReference>
<comment type="subcellular location">
    <subcellularLocation>
        <location evidence="1">Cell membrane</location>
        <topology evidence="1">Multi-pass membrane protein</topology>
    </subcellularLocation>
</comment>
<dbReference type="PIRSF" id="PIRSF003097">
    <property type="entry name" value="FtsX"/>
    <property type="match status" value="1"/>
</dbReference>
<evidence type="ECO:0000256" key="6">
    <source>
        <dbReference type="ARBA" id="ARBA00022692"/>
    </source>
</evidence>
<dbReference type="InterPro" id="IPR004513">
    <property type="entry name" value="FtsX"/>
</dbReference>
<dbReference type="GO" id="GO:0005886">
    <property type="term" value="C:plasma membrane"/>
    <property type="evidence" value="ECO:0007669"/>
    <property type="project" value="UniProtKB-SubCell"/>
</dbReference>
<feature type="domain" description="FtsX extracellular" evidence="12">
    <location>
        <begin position="59"/>
        <end position="140"/>
    </location>
</feature>
<dbReference type="Pfam" id="PF02687">
    <property type="entry name" value="FtsX"/>
    <property type="match status" value="1"/>
</dbReference>
<name>A0A6J7CSR3_9ZZZZ</name>
<keyword evidence="4" id="KW-1003">Cell membrane</keyword>
<dbReference type="InterPro" id="IPR003838">
    <property type="entry name" value="ABC3_permease_C"/>
</dbReference>
<evidence type="ECO:0000256" key="9">
    <source>
        <dbReference type="ARBA" id="ARBA00023306"/>
    </source>
</evidence>